<dbReference type="RefSeq" id="XP_030378002.1">
    <property type="nucleotide sequence ID" value="XM_030522142.1"/>
</dbReference>
<feature type="region of interest" description="Disordered" evidence="11">
    <location>
        <begin position="204"/>
        <end position="243"/>
    </location>
</feature>
<evidence type="ECO:0000256" key="2">
    <source>
        <dbReference type="ARBA" id="ARBA00022723"/>
    </source>
</evidence>
<dbReference type="GO" id="GO:0008270">
    <property type="term" value="F:zinc ion binding"/>
    <property type="evidence" value="ECO:0007669"/>
    <property type="project" value="UniProtKB-KW"/>
</dbReference>
<feature type="domain" description="C2H2-type" evidence="12">
    <location>
        <begin position="410"/>
        <end position="437"/>
    </location>
</feature>
<evidence type="ECO:0000256" key="8">
    <source>
        <dbReference type="ARBA" id="ARBA00023163"/>
    </source>
</evidence>
<feature type="domain" description="C2H2-type" evidence="12">
    <location>
        <begin position="354"/>
        <end position="381"/>
    </location>
</feature>
<feature type="compositionally biased region" description="Low complexity" evidence="11">
    <location>
        <begin position="441"/>
        <end position="462"/>
    </location>
</feature>
<feature type="region of interest" description="Disordered" evidence="11">
    <location>
        <begin position="432"/>
        <end position="463"/>
    </location>
</feature>
<feature type="domain" description="C2H2-type" evidence="12">
    <location>
        <begin position="245"/>
        <end position="269"/>
    </location>
</feature>
<evidence type="ECO:0000259" key="12">
    <source>
        <dbReference type="PROSITE" id="PS50157"/>
    </source>
</evidence>
<evidence type="ECO:0000313" key="14">
    <source>
        <dbReference type="RefSeq" id="XP_030378002.1"/>
    </source>
</evidence>
<feature type="compositionally biased region" description="Basic residues" evidence="11">
    <location>
        <begin position="206"/>
        <end position="216"/>
    </location>
</feature>
<dbReference type="AlphaFoldDB" id="A0A6J2TSV4"/>
<organism evidence="13 14">
    <name type="scientific">Drosophila lebanonensis</name>
    <name type="common">Fruit fly</name>
    <name type="synonym">Scaptodrosophila lebanonensis</name>
    <dbReference type="NCBI Taxonomy" id="7225"/>
    <lineage>
        <taxon>Eukaryota</taxon>
        <taxon>Metazoa</taxon>
        <taxon>Ecdysozoa</taxon>
        <taxon>Arthropoda</taxon>
        <taxon>Hexapoda</taxon>
        <taxon>Insecta</taxon>
        <taxon>Pterygota</taxon>
        <taxon>Neoptera</taxon>
        <taxon>Endopterygota</taxon>
        <taxon>Diptera</taxon>
        <taxon>Brachycera</taxon>
        <taxon>Muscomorpha</taxon>
        <taxon>Ephydroidea</taxon>
        <taxon>Drosophilidae</taxon>
        <taxon>Scaptodrosophila</taxon>
    </lineage>
</organism>
<protein>
    <submittedName>
        <fullName evidence="14">Zinc finger protein 391</fullName>
    </submittedName>
</protein>
<accession>A0A6J2TSV4</accession>
<dbReference type="Gene3D" id="3.30.160.60">
    <property type="entry name" value="Classic Zinc Finger"/>
    <property type="match status" value="7"/>
</dbReference>
<sequence length="504" mass="56807">MIKLEPPSENHGAYYNFRCGEVVCIGPATYNVCCALCGQKITYESFPQHFRLEHLSQSEEDCKLIEPQAVNEPINTDEQQTIKVEDDPIAHETYEANEIADLARIAQLDGQLEVGKTMTRRRRAAALKNTLVRQQSEEDQPDEAFEVEQAELATDVDWEDSEGSTHALMHHFKDGDESSADEADMVKDMLFPCDECDRAYSSKRSLQSHKRSKHSNKQNPNVALDDKCTTPSRARRKPKGPAKVHKCNECDQTFRTERDLRGHRWKHTGIFCDICGKPFSQSGNMTRHRQRHSGIKPYKCQECDATFYTQKELTSHNICHTGRMPCICEVCGRPCRDRGVLTAHMRRHTGERPAKCDVCGKAFYSFHDLNVHAVSHTNLRPFVCDICGSTFQRKKALRVHKLLHSEQRKYACKLCSKTFAQSGGLNAHMRTHESPRVKMKTASTTTTATGSPASAASGEASGQKVADELLDHPLTLTVETDDELQSKDELVTISMDVEPASWHV</sequence>
<dbReference type="PANTHER" id="PTHR16515">
    <property type="entry name" value="PR DOMAIN ZINC FINGER PROTEIN"/>
    <property type="match status" value="1"/>
</dbReference>
<evidence type="ECO:0000313" key="13">
    <source>
        <dbReference type="Proteomes" id="UP000504634"/>
    </source>
</evidence>
<dbReference type="GeneID" id="115626708"/>
<feature type="compositionally biased region" description="Basic residues" evidence="11">
    <location>
        <begin position="233"/>
        <end position="243"/>
    </location>
</feature>
<dbReference type="FunFam" id="3.30.160.60:FF:000110">
    <property type="entry name" value="Zinc finger protein-like"/>
    <property type="match status" value="1"/>
</dbReference>
<proteinExistence type="predicted"/>
<dbReference type="Proteomes" id="UP000504634">
    <property type="component" value="Unplaced"/>
</dbReference>
<reference evidence="14" key="1">
    <citation type="submission" date="2025-08" db="UniProtKB">
        <authorList>
            <consortium name="RefSeq"/>
        </authorList>
    </citation>
    <scope>IDENTIFICATION</scope>
    <source>
        <strain evidence="14">11010-0011.00</strain>
        <tissue evidence="14">Whole body</tissue>
    </source>
</reference>
<evidence type="ECO:0000256" key="9">
    <source>
        <dbReference type="ARBA" id="ARBA00023242"/>
    </source>
</evidence>
<comment type="subcellular location">
    <subcellularLocation>
        <location evidence="1">Nucleus</location>
    </subcellularLocation>
</comment>
<keyword evidence="6" id="KW-0805">Transcription regulation</keyword>
<dbReference type="FunFam" id="3.30.160.60:FF:003394">
    <property type="entry name" value="CG18262-like protein"/>
    <property type="match status" value="1"/>
</dbReference>
<dbReference type="InterPro" id="IPR050331">
    <property type="entry name" value="Zinc_finger"/>
</dbReference>
<feature type="domain" description="C2H2-type" evidence="12">
    <location>
        <begin position="326"/>
        <end position="353"/>
    </location>
</feature>
<evidence type="ECO:0000256" key="7">
    <source>
        <dbReference type="ARBA" id="ARBA00023125"/>
    </source>
</evidence>
<dbReference type="InterPro" id="IPR013087">
    <property type="entry name" value="Znf_C2H2_type"/>
</dbReference>
<evidence type="ECO:0000256" key="4">
    <source>
        <dbReference type="ARBA" id="ARBA00022771"/>
    </source>
</evidence>
<keyword evidence="9" id="KW-0539">Nucleus</keyword>
<gene>
    <name evidence="14" type="primary">LOC115626708</name>
</gene>
<evidence type="ECO:0000256" key="3">
    <source>
        <dbReference type="ARBA" id="ARBA00022737"/>
    </source>
</evidence>
<dbReference type="SUPFAM" id="SSF57667">
    <property type="entry name" value="beta-beta-alpha zinc fingers"/>
    <property type="match status" value="4"/>
</dbReference>
<keyword evidence="7" id="KW-0238">DNA-binding</keyword>
<keyword evidence="3" id="KW-0677">Repeat</keyword>
<evidence type="ECO:0000256" key="10">
    <source>
        <dbReference type="PROSITE-ProRule" id="PRU00042"/>
    </source>
</evidence>
<dbReference type="OrthoDB" id="6077919at2759"/>
<keyword evidence="5" id="KW-0862">Zinc</keyword>
<keyword evidence="2" id="KW-0479">Metal-binding</keyword>
<keyword evidence="4 10" id="KW-0863">Zinc-finger</keyword>
<dbReference type="SMART" id="SM00355">
    <property type="entry name" value="ZnF_C2H2"/>
    <property type="match status" value="9"/>
</dbReference>
<dbReference type="GO" id="GO:0003677">
    <property type="term" value="F:DNA binding"/>
    <property type="evidence" value="ECO:0007669"/>
    <property type="project" value="UniProtKB-KW"/>
</dbReference>
<feature type="domain" description="C2H2-type" evidence="12">
    <location>
        <begin position="298"/>
        <end position="325"/>
    </location>
</feature>
<dbReference type="GO" id="GO:0010468">
    <property type="term" value="P:regulation of gene expression"/>
    <property type="evidence" value="ECO:0007669"/>
    <property type="project" value="TreeGrafter"/>
</dbReference>
<dbReference type="PANTHER" id="PTHR16515:SF66">
    <property type="entry name" value="C2H2-TYPE DOMAIN-CONTAINING PROTEIN"/>
    <property type="match status" value="1"/>
</dbReference>
<evidence type="ECO:0000256" key="5">
    <source>
        <dbReference type="ARBA" id="ARBA00022833"/>
    </source>
</evidence>
<feature type="domain" description="C2H2-type" evidence="12">
    <location>
        <begin position="382"/>
        <end position="409"/>
    </location>
</feature>
<keyword evidence="8" id="KW-0804">Transcription</keyword>
<feature type="domain" description="C2H2-type" evidence="12">
    <location>
        <begin position="191"/>
        <end position="219"/>
    </location>
</feature>
<dbReference type="GO" id="GO:0005634">
    <property type="term" value="C:nucleus"/>
    <property type="evidence" value="ECO:0007669"/>
    <property type="project" value="UniProtKB-SubCell"/>
</dbReference>
<dbReference type="InterPro" id="IPR036236">
    <property type="entry name" value="Znf_C2H2_sf"/>
</dbReference>
<evidence type="ECO:0000256" key="6">
    <source>
        <dbReference type="ARBA" id="ARBA00023015"/>
    </source>
</evidence>
<dbReference type="Pfam" id="PF00096">
    <property type="entry name" value="zf-C2H2"/>
    <property type="match status" value="6"/>
</dbReference>
<feature type="domain" description="C2H2-type" evidence="12">
    <location>
        <begin position="270"/>
        <end position="297"/>
    </location>
</feature>
<dbReference type="FunFam" id="3.30.160.60:FF:000322">
    <property type="entry name" value="GDNF-inducible zinc finger protein 1"/>
    <property type="match status" value="1"/>
</dbReference>
<keyword evidence="13" id="KW-1185">Reference proteome</keyword>
<dbReference type="FunFam" id="3.30.160.60:FF:003129">
    <property type="entry name" value="FI23536p1"/>
    <property type="match status" value="1"/>
</dbReference>
<evidence type="ECO:0000256" key="1">
    <source>
        <dbReference type="ARBA" id="ARBA00004123"/>
    </source>
</evidence>
<dbReference type="PROSITE" id="PS50157">
    <property type="entry name" value="ZINC_FINGER_C2H2_2"/>
    <property type="match status" value="8"/>
</dbReference>
<evidence type="ECO:0000256" key="11">
    <source>
        <dbReference type="SAM" id="MobiDB-lite"/>
    </source>
</evidence>
<dbReference type="Pfam" id="PF13912">
    <property type="entry name" value="zf-C2H2_6"/>
    <property type="match status" value="2"/>
</dbReference>
<name>A0A6J2TSV4_DROLE</name>
<dbReference type="PROSITE" id="PS00028">
    <property type="entry name" value="ZINC_FINGER_C2H2_1"/>
    <property type="match status" value="8"/>
</dbReference>
<dbReference type="FunFam" id="3.30.160.60:FF:003223">
    <property type="entry name" value="FI23536p1"/>
    <property type="match status" value="1"/>
</dbReference>